<keyword evidence="3" id="KW-1133">Transmembrane helix</keyword>
<dbReference type="Gene3D" id="3.30.2420.10">
    <property type="entry name" value="TonB"/>
    <property type="match status" value="1"/>
</dbReference>
<keyword evidence="4" id="KW-0472">Membrane</keyword>
<dbReference type="InterPro" id="IPR011990">
    <property type="entry name" value="TPR-like_helical_dom_sf"/>
</dbReference>
<comment type="caution">
    <text evidence="7">The sequence shown here is derived from an EMBL/GenBank/DDBJ whole genome shotgun (WGS) entry which is preliminary data.</text>
</comment>
<keyword evidence="2" id="KW-0812">Transmembrane</keyword>
<dbReference type="Pfam" id="PF08238">
    <property type="entry name" value="Sel1"/>
    <property type="match status" value="3"/>
</dbReference>
<dbReference type="SMART" id="SM00671">
    <property type="entry name" value="SEL1"/>
    <property type="match status" value="2"/>
</dbReference>
<evidence type="ECO:0000256" key="4">
    <source>
        <dbReference type="ARBA" id="ARBA00023136"/>
    </source>
</evidence>
<dbReference type="InterPro" id="IPR050767">
    <property type="entry name" value="Sel1_AlgK"/>
</dbReference>
<feature type="domain" description="TonB C-terminal" evidence="6">
    <location>
        <begin position="137"/>
        <end position="231"/>
    </location>
</feature>
<dbReference type="SUPFAM" id="SSF81901">
    <property type="entry name" value="HCP-like"/>
    <property type="match status" value="2"/>
</dbReference>
<dbReference type="PANTHER" id="PTHR11102">
    <property type="entry name" value="SEL-1-LIKE PROTEIN"/>
    <property type="match status" value="1"/>
</dbReference>
<dbReference type="InterPro" id="IPR037682">
    <property type="entry name" value="TonB_C"/>
</dbReference>
<dbReference type="NCBIfam" id="TIGR01352">
    <property type="entry name" value="tonB_Cterm"/>
    <property type="match status" value="1"/>
</dbReference>
<dbReference type="SUPFAM" id="SSF74653">
    <property type="entry name" value="TolA/TonB C-terminal domain"/>
    <property type="match status" value="1"/>
</dbReference>
<dbReference type="Proteomes" id="UP001231915">
    <property type="component" value="Unassembled WGS sequence"/>
</dbReference>
<evidence type="ECO:0000256" key="5">
    <source>
        <dbReference type="SAM" id="SignalP"/>
    </source>
</evidence>
<comment type="subcellular location">
    <subcellularLocation>
        <location evidence="1">Membrane</location>
        <topology evidence="1">Single-pass membrane protein</topology>
    </subcellularLocation>
</comment>
<evidence type="ECO:0000259" key="6">
    <source>
        <dbReference type="PROSITE" id="PS52015"/>
    </source>
</evidence>
<dbReference type="InterPro" id="IPR006597">
    <property type="entry name" value="Sel1-like"/>
</dbReference>
<evidence type="ECO:0000256" key="2">
    <source>
        <dbReference type="ARBA" id="ARBA00022692"/>
    </source>
</evidence>
<proteinExistence type="predicted"/>
<accession>A0ABT7EPC4</accession>
<dbReference type="RefSeq" id="WP_211008415.1">
    <property type="nucleotide sequence ID" value="NZ_JASJUT010000008.1"/>
</dbReference>
<dbReference type="Gene3D" id="1.25.40.10">
    <property type="entry name" value="Tetratricopeptide repeat domain"/>
    <property type="match status" value="2"/>
</dbReference>
<keyword evidence="5" id="KW-0732">Signal</keyword>
<dbReference type="PROSITE" id="PS52015">
    <property type="entry name" value="TONB_CTD"/>
    <property type="match status" value="1"/>
</dbReference>
<protein>
    <submittedName>
        <fullName evidence="7">TonB family protein</fullName>
    </submittedName>
</protein>
<evidence type="ECO:0000256" key="3">
    <source>
        <dbReference type="ARBA" id="ARBA00022989"/>
    </source>
</evidence>
<dbReference type="EMBL" id="JASJUT010000008">
    <property type="protein sequence ID" value="MDK2596892.1"/>
    <property type="molecule type" value="Genomic_DNA"/>
</dbReference>
<dbReference type="Pfam" id="PF03544">
    <property type="entry name" value="TonB_C"/>
    <property type="match status" value="1"/>
</dbReference>
<evidence type="ECO:0000313" key="7">
    <source>
        <dbReference type="EMBL" id="MDK2596892.1"/>
    </source>
</evidence>
<evidence type="ECO:0000313" key="8">
    <source>
        <dbReference type="Proteomes" id="UP001231915"/>
    </source>
</evidence>
<organism evidence="7 8">
    <name type="scientific">Pseudoalteromonas obscura</name>
    <dbReference type="NCBI Taxonomy" id="3048491"/>
    <lineage>
        <taxon>Bacteria</taxon>
        <taxon>Pseudomonadati</taxon>
        <taxon>Pseudomonadota</taxon>
        <taxon>Gammaproteobacteria</taxon>
        <taxon>Alteromonadales</taxon>
        <taxon>Pseudoalteromonadaceae</taxon>
        <taxon>Pseudoalteromonas</taxon>
    </lineage>
</organism>
<feature type="signal peptide" evidence="5">
    <location>
        <begin position="1"/>
        <end position="23"/>
    </location>
</feature>
<gene>
    <name evidence="7" type="ORF">QNM18_17715</name>
</gene>
<feature type="chain" id="PRO_5046981196" evidence="5">
    <location>
        <begin position="24"/>
        <end position="449"/>
    </location>
</feature>
<name>A0ABT7EPC4_9GAMM</name>
<dbReference type="InterPro" id="IPR006260">
    <property type="entry name" value="TonB/TolA_C"/>
</dbReference>
<keyword evidence="8" id="KW-1185">Reference proteome</keyword>
<evidence type="ECO:0000256" key="1">
    <source>
        <dbReference type="ARBA" id="ARBA00004167"/>
    </source>
</evidence>
<dbReference type="PANTHER" id="PTHR11102:SF160">
    <property type="entry name" value="ERAD-ASSOCIATED E3 UBIQUITIN-PROTEIN LIGASE COMPONENT HRD3"/>
    <property type="match status" value="1"/>
</dbReference>
<sequence length="449" mass="51548">MNHFRPIKLLVLILVLLSPTSQADLYTATQYYQQQKYVKAYNEFYQLAQLGNGDAIYNLAVMSLHGQGTEKNLSSAHAWFSLAAEYGISESLKTAQLISSQYANQQVLAQVLNDKKERFGYQYVSQNYYPNLDHTIAPNNALSRVYEKLPEYPEQAARQGLEGWVWLEFDIDTSGVVKNLVVIDDYPKNIFSSALINAVSVWRYKSGQAKRNHSLIYHFTTFKGKEYKRTLAFQQQDYQVEIKRHIDAAEQGNAQVQYYIANWLSSDKYNASQLLKYHWRDDSAYLTMLLAAAKNDLPIAQYKLAIELLTSTDKSQFSVALNWLKRSANKFAPAQYKLATLYSDKNSQIYAPSEASKWFIKSVEGDKRAAKALSLHLFNHAMGDKDIVFWLNKGLELDKDDPELLLLKAKLTKPKDRNEALKLAKNAQRQAQKRQWNTTLIEEFLNTVK</sequence>
<reference evidence="7 8" key="1">
    <citation type="submission" date="2023-05" db="EMBL/GenBank/DDBJ databases">
        <title>Pseudoalteromonas ardens sp. nov., Pseudoalteromonas obscura sp. nov., and Pseudoalteromonas umbrosa sp. nov., isolated from the coral Montipora capitata.</title>
        <authorList>
            <person name="Thomas E.M."/>
            <person name="Smith E.M."/>
            <person name="Papke E."/>
            <person name="Shlafstein M.D."/>
            <person name="Oline D.K."/>
            <person name="Videau P."/>
            <person name="Saw J.H."/>
            <person name="Strangman W.K."/>
            <person name="Ushijima B."/>
        </authorList>
    </citation>
    <scope>NUCLEOTIDE SEQUENCE [LARGE SCALE GENOMIC DNA]</scope>
    <source>
        <strain evidence="7 8">P94</strain>
    </source>
</reference>